<dbReference type="AlphaFoldDB" id="A0A2V1D7L8"/>
<keyword evidence="3" id="KW-0732">Signal</keyword>
<organism evidence="4 5">
    <name type="scientific">Periconia macrospinosa</name>
    <dbReference type="NCBI Taxonomy" id="97972"/>
    <lineage>
        <taxon>Eukaryota</taxon>
        <taxon>Fungi</taxon>
        <taxon>Dikarya</taxon>
        <taxon>Ascomycota</taxon>
        <taxon>Pezizomycotina</taxon>
        <taxon>Dothideomycetes</taxon>
        <taxon>Pleosporomycetidae</taxon>
        <taxon>Pleosporales</taxon>
        <taxon>Massarineae</taxon>
        <taxon>Periconiaceae</taxon>
        <taxon>Periconia</taxon>
    </lineage>
</organism>
<dbReference type="Proteomes" id="UP000244855">
    <property type="component" value="Unassembled WGS sequence"/>
</dbReference>
<feature type="region of interest" description="Disordered" evidence="1">
    <location>
        <begin position="168"/>
        <end position="197"/>
    </location>
</feature>
<name>A0A2V1D7L8_9PLEO</name>
<proteinExistence type="predicted"/>
<dbReference type="STRING" id="97972.A0A2V1D7L8"/>
<feature type="compositionally biased region" description="Polar residues" evidence="1">
    <location>
        <begin position="187"/>
        <end position="197"/>
    </location>
</feature>
<sequence>MLKLIALVLTLWTLSAKSQSCYFPNGNPVPTSTSAMLLSRDDAIKTICCALKRQNPFGGNVSEGQTQDRCLSNGLCHNAFVEDGEFHTEYWATTCTDTNITSGKCLNVCNESGQRDINGASRMTPCEGSDTRWCCGTSNTCCISGIGVVELPLNFSVKSAPIASSKFMPPPLSEPTSSTLPKKPEASTPSLMDPHSSSAPFIQTGVSPGIAAAIGISTGVGVMLLVGSLVLIWRKVTWKRKDVGKLDMQNVKSVFSYYHTYKGGPVELPYEVQPLELGTPVFTELPESALK</sequence>
<reference evidence="4 5" key="1">
    <citation type="journal article" date="2018" name="Sci. Rep.">
        <title>Comparative genomics provides insights into the lifestyle and reveals functional heterogeneity of dark septate endophytic fungi.</title>
        <authorList>
            <person name="Knapp D.G."/>
            <person name="Nemeth J.B."/>
            <person name="Barry K."/>
            <person name="Hainaut M."/>
            <person name="Henrissat B."/>
            <person name="Johnson J."/>
            <person name="Kuo A."/>
            <person name="Lim J.H.P."/>
            <person name="Lipzen A."/>
            <person name="Nolan M."/>
            <person name="Ohm R.A."/>
            <person name="Tamas L."/>
            <person name="Grigoriev I.V."/>
            <person name="Spatafora J.W."/>
            <person name="Nagy L.G."/>
            <person name="Kovacs G.M."/>
        </authorList>
    </citation>
    <scope>NUCLEOTIDE SEQUENCE [LARGE SCALE GENOMIC DNA]</scope>
    <source>
        <strain evidence="4 5">DSE2036</strain>
    </source>
</reference>
<gene>
    <name evidence="4" type="ORF">DM02DRAFT_694167</name>
</gene>
<feature type="transmembrane region" description="Helical" evidence="2">
    <location>
        <begin position="210"/>
        <end position="233"/>
    </location>
</feature>
<evidence type="ECO:0000256" key="1">
    <source>
        <dbReference type="SAM" id="MobiDB-lite"/>
    </source>
</evidence>
<dbReference type="OrthoDB" id="5215637at2759"/>
<evidence type="ECO:0000313" key="4">
    <source>
        <dbReference type="EMBL" id="PVH94038.1"/>
    </source>
</evidence>
<evidence type="ECO:0000256" key="2">
    <source>
        <dbReference type="SAM" id="Phobius"/>
    </source>
</evidence>
<protein>
    <recommendedName>
        <fullName evidence="6">Mid2 domain-containing protein</fullName>
    </recommendedName>
</protein>
<evidence type="ECO:0000313" key="5">
    <source>
        <dbReference type="Proteomes" id="UP000244855"/>
    </source>
</evidence>
<evidence type="ECO:0000256" key="3">
    <source>
        <dbReference type="SAM" id="SignalP"/>
    </source>
</evidence>
<keyword evidence="2" id="KW-1133">Transmembrane helix</keyword>
<keyword evidence="5" id="KW-1185">Reference proteome</keyword>
<keyword evidence="2" id="KW-0812">Transmembrane</keyword>
<feature type="signal peptide" evidence="3">
    <location>
        <begin position="1"/>
        <end position="18"/>
    </location>
</feature>
<evidence type="ECO:0008006" key="6">
    <source>
        <dbReference type="Google" id="ProtNLM"/>
    </source>
</evidence>
<feature type="chain" id="PRO_5015971262" description="Mid2 domain-containing protein" evidence="3">
    <location>
        <begin position="19"/>
        <end position="291"/>
    </location>
</feature>
<dbReference type="EMBL" id="KZ805553">
    <property type="protein sequence ID" value="PVH94038.1"/>
    <property type="molecule type" value="Genomic_DNA"/>
</dbReference>
<keyword evidence="2" id="KW-0472">Membrane</keyword>
<accession>A0A2V1D7L8</accession>